<feature type="signal peptide" evidence="2">
    <location>
        <begin position="1"/>
        <end position="22"/>
    </location>
</feature>
<evidence type="ECO:0000256" key="1">
    <source>
        <dbReference type="SAM" id="MobiDB-lite"/>
    </source>
</evidence>
<evidence type="ECO:0000313" key="3">
    <source>
        <dbReference type="EMBL" id="OCT62186.1"/>
    </source>
</evidence>
<feature type="chain" id="PRO_5036708556" evidence="2">
    <location>
        <begin position="23"/>
        <end position="77"/>
    </location>
</feature>
<protein>
    <submittedName>
        <fullName evidence="3">Uncharacterized protein</fullName>
    </submittedName>
</protein>
<dbReference type="EMBL" id="CM004482">
    <property type="protein sequence ID" value="OCT62186.1"/>
    <property type="molecule type" value="Genomic_DNA"/>
</dbReference>
<sequence length="77" mass="8604">MEERLALIALIGFLSIVWVGTSHLTPVERPPDSVKAKQGSLKCTPGILRPDTFPPIHSSPRDKTLPISEQRPLMERF</sequence>
<evidence type="ECO:0000256" key="2">
    <source>
        <dbReference type="SAM" id="SignalP"/>
    </source>
</evidence>
<accession>A0A974BWR1</accession>
<reference evidence="4" key="1">
    <citation type="journal article" date="2016" name="Nature">
        <title>Genome evolution in the allotetraploid frog Xenopus laevis.</title>
        <authorList>
            <person name="Session A.M."/>
            <person name="Uno Y."/>
            <person name="Kwon T."/>
            <person name="Chapman J.A."/>
            <person name="Toyoda A."/>
            <person name="Takahashi S."/>
            <person name="Fukui A."/>
            <person name="Hikosaka A."/>
            <person name="Suzuki A."/>
            <person name="Kondo M."/>
            <person name="van Heeringen S.J."/>
            <person name="Quigley I."/>
            <person name="Heinz S."/>
            <person name="Ogino H."/>
            <person name="Ochi H."/>
            <person name="Hellsten U."/>
            <person name="Lyons J.B."/>
            <person name="Simakov O."/>
            <person name="Putnam N."/>
            <person name="Stites J."/>
            <person name="Kuroki Y."/>
            <person name="Tanaka T."/>
            <person name="Michiue T."/>
            <person name="Watanabe M."/>
            <person name="Bogdanovic O."/>
            <person name="Lister R."/>
            <person name="Georgiou G."/>
            <person name="Paranjpe S.S."/>
            <person name="van Kruijsbergen I."/>
            <person name="Shu S."/>
            <person name="Carlson J."/>
            <person name="Kinoshita T."/>
            <person name="Ohta Y."/>
            <person name="Mawaribuchi S."/>
            <person name="Jenkins J."/>
            <person name="Grimwood J."/>
            <person name="Schmutz J."/>
            <person name="Mitros T."/>
            <person name="Mozaffari S.V."/>
            <person name="Suzuki Y."/>
            <person name="Haramoto Y."/>
            <person name="Yamamoto T.S."/>
            <person name="Takagi C."/>
            <person name="Heald R."/>
            <person name="Miller K."/>
            <person name="Haudenschild C."/>
            <person name="Kitzman J."/>
            <person name="Nakayama T."/>
            <person name="Izutsu Y."/>
            <person name="Robert J."/>
            <person name="Fortriede J."/>
            <person name="Burns K."/>
            <person name="Lotay V."/>
            <person name="Karimi K."/>
            <person name="Yasuoka Y."/>
            <person name="Dichmann D.S."/>
            <person name="Flajnik M.F."/>
            <person name="Houston D.W."/>
            <person name="Shendure J."/>
            <person name="DuPasquier L."/>
            <person name="Vize P.D."/>
            <person name="Zorn A.M."/>
            <person name="Ito M."/>
            <person name="Marcotte E.M."/>
            <person name="Wallingford J.B."/>
            <person name="Ito Y."/>
            <person name="Asashima M."/>
            <person name="Ueno N."/>
            <person name="Matsuda Y."/>
            <person name="Veenstra G.J."/>
            <person name="Fujiyama A."/>
            <person name="Harland R.M."/>
            <person name="Taira M."/>
            <person name="Rokhsar D.S."/>
        </authorList>
    </citation>
    <scope>NUCLEOTIDE SEQUENCE [LARGE SCALE GENOMIC DNA]</scope>
    <source>
        <strain evidence="4">J</strain>
    </source>
</reference>
<name>A0A974BWR1_XENLA</name>
<keyword evidence="2" id="KW-0732">Signal</keyword>
<gene>
    <name evidence="3" type="ORF">XELAEV_18043270mg</name>
</gene>
<dbReference type="Proteomes" id="UP000694892">
    <property type="component" value="Chromosome 9_10L"/>
</dbReference>
<organism evidence="3 4">
    <name type="scientific">Xenopus laevis</name>
    <name type="common">African clawed frog</name>
    <dbReference type="NCBI Taxonomy" id="8355"/>
    <lineage>
        <taxon>Eukaryota</taxon>
        <taxon>Metazoa</taxon>
        <taxon>Chordata</taxon>
        <taxon>Craniata</taxon>
        <taxon>Vertebrata</taxon>
        <taxon>Euteleostomi</taxon>
        <taxon>Amphibia</taxon>
        <taxon>Batrachia</taxon>
        <taxon>Anura</taxon>
        <taxon>Pipoidea</taxon>
        <taxon>Pipidae</taxon>
        <taxon>Xenopodinae</taxon>
        <taxon>Xenopus</taxon>
        <taxon>Xenopus</taxon>
    </lineage>
</organism>
<proteinExistence type="predicted"/>
<feature type="region of interest" description="Disordered" evidence="1">
    <location>
        <begin position="51"/>
        <end position="77"/>
    </location>
</feature>
<evidence type="ECO:0000313" key="4">
    <source>
        <dbReference type="Proteomes" id="UP000694892"/>
    </source>
</evidence>
<dbReference type="AlphaFoldDB" id="A0A974BWR1"/>